<evidence type="ECO:0000313" key="1">
    <source>
        <dbReference type="EMBL" id="KKM81081.1"/>
    </source>
</evidence>
<organism evidence="1">
    <name type="scientific">marine sediment metagenome</name>
    <dbReference type="NCBI Taxonomy" id="412755"/>
    <lineage>
        <taxon>unclassified sequences</taxon>
        <taxon>metagenomes</taxon>
        <taxon>ecological metagenomes</taxon>
    </lineage>
</organism>
<accession>A0A0F9L1X5</accession>
<dbReference type="EMBL" id="LAZR01008080">
    <property type="protein sequence ID" value="KKM81081.1"/>
    <property type="molecule type" value="Genomic_DNA"/>
</dbReference>
<reference evidence="1" key="1">
    <citation type="journal article" date="2015" name="Nature">
        <title>Complex archaea that bridge the gap between prokaryotes and eukaryotes.</title>
        <authorList>
            <person name="Spang A."/>
            <person name="Saw J.H."/>
            <person name="Jorgensen S.L."/>
            <person name="Zaremba-Niedzwiedzka K."/>
            <person name="Martijn J."/>
            <person name="Lind A.E."/>
            <person name="van Eijk R."/>
            <person name="Schleper C."/>
            <person name="Guy L."/>
            <person name="Ettema T.J."/>
        </authorList>
    </citation>
    <scope>NUCLEOTIDE SEQUENCE</scope>
</reference>
<comment type="caution">
    <text evidence="1">The sequence shown here is derived from an EMBL/GenBank/DDBJ whole genome shotgun (WGS) entry which is preliminary data.</text>
</comment>
<proteinExistence type="predicted"/>
<protein>
    <recommendedName>
        <fullName evidence="2">Apea-like HEPN domain-containing protein</fullName>
    </recommendedName>
</protein>
<sequence length="667" mass="78480">MNIYKCYNCGKEFQSNKEPKKIGKNSKLIGYVCENCSKKQTNAIFKSSICSNCKSSLGEVKPYQEKSEIDTFNDIWVKMDYICPNCSSRVSIVKKIGSISHLEINSVMLERYKDESIKKIYDLYTKGFKIIGKQYSSNNKQEIRKTFFAKGDERRELVFSEATKEFSSFWAHIQFVYDKNLRRIPTLIEPNKYWSNSVIPQKFDDIIIEISGFSFSELLILTLPKKNVQNPLLRFTISLENEKNKNFLNIDFREPLRFYKKNELIFTGYITTLMKGFNTLNIICQGLSGEFIADKINIKIKAKKNRHLEFMAFLLDNSEMPHHISGLDTEERLYDIITPIIGLNISDKLKIGDCYITNKLPENEFLVKNSFPNKGNFACLSLKRNSFYNAFIDGLKFLQGTLDLINYRIKIPTFLGYYHYFDQRVSIKLGEIIYLKDRKHDVELIIYLPINQSPDYKREILIQDYFKPILKLGEDLIKPGEKITIEKEKLLWILNYLSSAESKTDRIAAFLDLFIALEFTLNIFGVKIDKRFSKPEINELRDYIDDFIPKKKEELKRFVEARKMQVKDHDLKIERYKIIHKRLIQLINSNFNQISLNEQMKALLKKYDLELNEEELKIFKKARQKRNDIVHGKKGVKPTKEEYNIVSKIIYFLVRNTLIESDVEYKI</sequence>
<evidence type="ECO:0008006" key="2">
    <source>
        <dbReference type="Google" id="ProtNLM"/>
    </source>
</evidence>
<name>A0A0F9L1X5_9ZZZZ</name>
<gene>
    <name evidence="1" type="ORF">LCGC14_1333390</name>
</gene>
<dbReference type="AlphaFoldDB" id="A0A0F9L1X5"/>